<reference evidence="1" key="1">
    <citation type="submission" date="2021-02" db="EMBL/GenBank/DDBJ databases">
        <authorList>
            <person name="Nowell W R."/>
        </authorList>
    </citation>
    <scope>NUCLEOTIDE SEQUENCE</scope>
</reference>
<feature type="non-terminal residue" evidence="1">
    <location>
        <position position="129"/>
    </location>
</feature>
<evidence type="ECO:0000313" key="2">
    <source>
        <dbReference type="EMBL" id="CAF4643512.1"/>
    </source>
</evidence>
<dbReference type="EMBL" id="CAJNOQ010060790">
    <property type="protein sequence ID" value="CAF1670704.1"/>
    <property type="molecule type" value="Genomic_DNA"/>
</dbReference>
<organism evidence="1 3">
    <name type="scientific">Didymodactylos carnosus</name>
    <dbReference type="NCBI Taxonomy" id="1234261"/>
    <lineage>
        <taxon>Eukaryota</taxon>
        <taxon>Metazoa</taxon>
        <taxon>Spiralia</taxon>
        <taxon>Gnathifera</taxon>
        <taxon>Rotifera</taxon>
        <taxon>Eurotatoria</taxon>
        <taxon>Bdelloidea</taxon>
        <taxon>Philodinida</taxon>
        <taxon>Philodinidae</taxon>
        <taxon>Didymodactylos</taxon>
    </lineage>
</organism>
<keyword evidence="3" id="KW-1185">Reference proteome</keyword>
<sequence>MPGAAPVPTQNALATAVTFFPNNAASNSAATAPQTIGVNFNAGSLATFPSYLGSVPGTMGVAGPSQFVMGINNGLVSFDKTGTDDGFLYTENASFLDLDGDYSLFVDSSNGQLRYDSFSDRYYYTTLNF</sequence>
<accession>A0A816G5H9</accession>
<dbReference type="AlphaFoldDB" id="A0A816G5H9"/>
<proteinExistence type="predicted"/>
<evidence type="ECO:0000313" key="3">
    <source>
        <dbReference type="Proteomes" id="UP000663829"/>
    </source>
</evidence>
<comment type="caution">
    <text evidence="1">The sequence shown here is derived from an EMBL/GenBank/DDBJ whole genome shotgun (WGS) entry which is preliminary data.</text>
</comment>
<evidence type="ECO:0000313" key="1">
    <source>
        <dbReference type="EMBL" id="CAF1670704.1"/>
    </source>
</evidence>
<dbReference type="Proteomes" id="UP000663829">
    <property type="component" value="Unassembled WGS sequence"/>
</dbReference>
<dbReference type="EMBL" id="CAJOBC010140350">
    <property type="protein sequence ID" value="CAF4643512.1"/>
    <property type="molecule type" value="Genomic_DNA"/>
</dbReference>
<gene>
    <name evidence="1" type="ORF">GPM918_LOCUS46304</name>
    <name evidence="2" type="ORF">SRO942_LOCUS50198</name>
</gene>
<dbReference type="Proteomes" id="UP000681722">
    <property type="component" value="Unassembled WGS sequence"/>
</dbReference>
<protein>
    <submittedName>
        <fullName evidence="1">Uncharacterized protein</fullName>
    </submittedName>
</protein>
<name>A0A816G5H9_9BILA</name>